<comment type="cofactor">
    <cofactor evidence="1 15">
        <name>Mg(2+)</name>
        <dbReference type="ChEBI" id="CHEBI:18420"/>
    </cofactor>
</comment>
<feature type="domain" description="Dihydroxy-acid/6-phosphogluconate dehydratase N-terminal" evidence="16">
    <location>
        <begin position="57"/>
        <end position="374"/>
    </location>
</feature>
<dbReference type="HOGENOM" id="CLU_014271_4_1_9"/>
<comment type="pathway">
    <text evidence="12 15">Amino-acid biosynthesis; L-valine biosynthesis; L-valine from pyruvate: step 3/4.</text>
</comment>
<comment type="pathway">
    <text evidence="13 15">Amino-acid biosynthesis; L-isoleucine biosynthesis; L-isoleucine from 2-oxobutanoate: step 3/4.</text>
</comment>
<evidence type="ECO:0000259" key="17">
    <source>
        <dbReference type="Pfam" id="PF24877"/>
    </source>
</evidence>
<evidence type="ECO:0000256" key="15">
    <source>
        <dbReference type="HAMAP-Rule" id="MF_00012"/>
    </source>
</evidence>
<keyword evidence="10 15" id="KW-0100">Branched-chain amino acid biosynthesis</keyword>
<keyword evidence="8 15" id="KW-0411">Iron-sulfur</keyword>
<dbReference type="Pfam" id="PF00920">
    <property type="entry name" value="ILVD_EDD_N"/>
    <property type="match status" value="1"/>
</dbReference>
<evidence type="ECO:0000256" key="14">
    <source>
        <dbReference type="ARBA" id="ARBA00029490"/>
    </source>
</evidence>
<dbReference type="Pfam" id="PF24877">
    <property type="entry name" value="ILV_EDD_C"/>
    <property type="match status" value="1"/>
</dbReference>
<evidence type="ECO:0000256" key="4">
    <source>
        <dbReference type="ARBA" id="ARBA00022714"/>
    </source>
</evidence>
<evidence type="ECO:0000256" key="10">
    <source>
        <dbReference type="ARBA" id="ARBA00023304"/>
    </source>
</evidence>
<comment type="catalytic activity">
    <reaction evidence="15">
        <text>(2R,3R)-2,3-dihydroxy-3-methylpentanoate = (S)-3-methyl-2-oxopentanoate + H2O</text>
        <dbReference type="Rhea" id="RHEA:27694"/>
        <dbReference type="ChEBI" id="CHEBI:15377"/>
        <dbReference type="ChEBI" id="CHEBI:35146"/>
        <dbReference type="ChEBI" id="CHEBI:49258"/>
        <dbReference type="EC" id="4.2.1.9"/>
    </reaction>
</comment>
<dbReference type="GO" id="GO:0000287">
    <property type="term" value="F:magnesium ion binding"/>
    <property type="evidence" value="ECO:0007669"/>
    <property type="project" value="UniProtKB-UniRule"/>
</dbReference>
<dbReference type="EC" id="4.2.1.9" evidence="14 15"/>
<gene>
    <name evidence="15" type="primary">ilvD</name>
    <name evidence="18" type="ordered locus">Bsel_1132</name>
</gene>
<dbReference type="NCBIfam" id="TIGR00110">
    <property type="entry name" value="ilvD"/>
    <property type="match status" value="1"/>
</dbReference>
<feature type="binding site" description="via carbamate group" evidence="15">
    <location>
        <position position="147"/>
    </location>
    <ligand>
        <name>Mg(2+)</name>
        <dbReference type="ChEBI" id="CHEBI:18420"/>
    </ligand>
</feature>
<dbReference type="eggNOG" id="COG0129">
    <property type="taxonomic scope" value="Bacteria"/>
</dbReference>
<feature type="binding site" evidence="15">
    <location>
        <position position="72"/>
    </location>
    <ligand>
        <name>[2Fe-2S] cluster</name>
        <dbReference type="ChEBI" id="CHEBI:190135"/>
    </ligand>
</feature>
<evidence type="ECO:0000256" key="11">
    <source>
        <dbReference type="ARBA" id="ARBA00029304"/>
    </source>
</evidence>
<dbReference type="PROSITE" id="PS00887">
    <property type="entry name" value="ILVD_EDD_2"/>
    <property type="match status" value="1"/>
</dbReference>
<keyword evidence="5 15" id="KW-0479">Metal-binding</keyword>
<dbReference type="HAMAP" id="MF_00012">
    <property type="entry name" value="IlvD"/>
    <property type="match status" value="1"/>
</dbReference>
<dbReference type="UniPathway" id="UPA00047">
    <property type="reaction ID" value="UER00057"/>
</dbReference>
<dbReference type="InterPro" id="IPR000581">
    <property type="entry name" value="ILV_EDD_N"/>
</dbReference>
<dbReference type="EMBL" id="CP001791">
    <property type="protein sequence ID" value="ADH98649.1"/>
    <property type="molecule type" value="Genomic_DNA"/>
</dbReference>
<feature type="binding site" evidence="15">
    <location>
        <position position="468"/>
    </location>
    <ligand>
        <name>Mg(2+)</name>
        <dbReference type="ChEBI" id="CHEBI:18420"/>
    </ligand>
</feature>
<evidence type="ECO:0000256" key="1">
    <source>
        <dbReference type="ARBA" id="ARBA00001946"/>
    </source>
</evidence>
<evidence type="ECO:0000313" key="19">
    <source>
        <dbReference type="Proteomes" id="UP000000271"/>
    </source>
</evidence>
<dbReference type="OrthoDB" id="9807077at2"/>
<evidence type="ECO:0000313" key="18">
    <source>
        <dbReference type="EMBL" id="ADH98649.1"/>
    </source>
</evidence>
<dbReference type="GO" id="GO:0051537">
    <property type="term" value="F:2 iron, 2 sulfur cluster binding"/>
    <property type="evidence" value="ECO:0007669"/>
    <property type="project" value="UniProtKB-UniRule"/>
</dbReference>
<evidence type="ECO:0000259" key="16">
    <source>
        <dbReference type="Pfam" id="PF00920"/>
    </source>
</evidence>
<comment type="cofactor">
    <cofactor evidence="15">
        <name>[2Fe-2S] cluster</name>
        <dbReference type="ChEBI" id="CHEBI:190135"/>
    </cofactor>
    <text evidence="15">Binds 1 [2Fe-2S] cluster per subunit. This cluster acts as a Lewis acid cofactor.</text>
</comment>
<evidence type="ECO:0000256" key="3">
    <source>
        <dbReference type="ARBA" id="ARBA00022605"/>
    </source>
</evidence>
<dbReference type="GO" id="GO:0009099">
    <property type="term" value="P:L-valine biosynthetic process"/>
    <property type="evidence" value="ECO:0007669"/>
    <property type="project" value="UniProtKB-UniRule"/>
</dbReference>
<keyword evidence="3 15" id="KW-0028">Amino-acid biosynthesis</keyword>
<keyword evidence="19" id="KW-1185">Reference proteome</keyword>
<comment type="catalytic activity">
    <reaction evidence="11">
        <text>(2R)-2,3-dihydroxy-3-methylbutanoate = 3-methyl-2-oxobutanoate + H2O</text>
        <dbReference type="Rhea" id="RHEA:24809"/>
        <dbReference type="ChEBI" id="CHEBI:11851"/>
        <dbReference type="ChEBI" id="CHEBI:15377"/>
        <dbReference type="ChEBI" id="CHEBI:49072"/>
        <dbReference type="EC" id="4.2.1.9"/>
    </reaction>
    <physiologicalReaction direction="left-to-right" evidence="11">
        <dbReference type="Rhea" id="RHEA:24810"/>
    </physiologicalReaction>
</comment>
<dbReference type="Proteomes" id="UP000000271">
    <property type="component" value="Chromosome"/>
</dbReference>
<evidence type="ECO:0000256" key="12">
    <source>
        <dbReference type="ARBA" id="ARBA00029436"/>
    </source>
</evidence>
<evidence type="ECO:0000256" key="9">
    <source>
        <dbReference type="ARBA" id="ARBA00023239"/>
    </source>
</evidence>
<keyword evidence="4 15" id="KW-0001">2Fe-2S</keyword>
<feature type="active site" description="Proton acceptor" evidence="15">
    <location>
        <position position="494"/>
    </location>
</feature>
<comment type="function">
    <text evidence="15">Functions in the biosynthesis of branched-chain amino acids. Catalyzes the dehydration of (2R,3R)-2,3-dihydroxy-3-methylpentanoate (2,3-dihydroxy-3-methylvalerate) into 2-oxo-3-methylpentanoate (2-oxo-3-methylvalerate) and of (2R)-2,3-dihydroxy-3-methylbutanoate (2,3-dihydroxyisovalerate) into 2-oxo-3-methylbutanoate (2-oxoisovalerate), the penultimate precursor to L-isoleucine and L-valine, respectively.</text>
</comment>
<dbReference type="InterPro" id="IPR004404">
    <property type="entry name" value="DihydroxyA_deHydtase"/>
</dbReference>
<dbReference type="Gene3D" id="3.50.30.80">
    <property type="entry name" value="IlvD/EDD C-terminal domain-like"/>
    <property type="match status" value="1"/>
</dbReference>
<keyword evidence="7 15" id="KW-0408">Iron</keyword>
<evidence type="ECO:0000256" key="6">
    <source>
        <dbReference type="ARBA" id="ARBA00022842"/>
    </source>
</evidence>
<dbReference type="SUPFAM" id="SSF52016">
    <property type="entry name" value="LeuD/IlvD-like"/>
    <property type="match status" value="1"/>
</dbReference>
<evidence type="ECO:0000256" key="5">
    <source>
        <dbReference type="ARBA" id="ARBA00022723"/>
    </source>
</evidence>
<evidence type="ECO:0000256" key="7">
    <source>
        <dbReference type="ARBA" id="ARBA00023004"/>
    </source>
</evidence>
<name>D6Y145_BACIE</name>
<dbReference type="InterPro" id="IPR056740">
    <property type="entry name" value="ILV_EDD_C"/>
</dbReference>
<dbReference type="RefSeq" id="WP_013172073.1">
    <property type="nucleotide sequence ID" value="NC_014219.1"/>
</dbReference>
<evidence type="ECO:0000256" key="8">
    <source>
        <dbReference type="ARBA" id="ARBA00023014"/>
    </source>
</evidence>
<dbReference type="GO" id="GO:0004160">
    <property type="term" value="F:dihydroxy-acid dehydratase activity"/>
    <property type="evidence" value="ECO:0007669"/>
    <property type="project" value="UniProtKB-UniRule"/>
</dbReference>
<dbReference type="GO" id="GO:0009097">
    <property type="term" value="P:isoleucine biosynthetic process"/>
    <property type="evidence" value="ECO:0007669"/>
    <property type="project" value="UniProtKB-UniRule"/>
</dbReference>
<reference evidence="18" key="1">
    <citation type="submission" date="2009-10" db="EMBL/GenBank/DDBJ databases">
        <title>Complete sequence of Bacillus selenitireducens MLS10.</title>
        <authorList>
            <consortium name="US DOE Joint Genome Institute"/>
            <person name="Lucas S."/>
            <person name="Copeland A."/>
            <person name="Lapidus A."/>
            <person name="Glavina del Rio T."/>
            <person name="Dalin E."/>
            <person name="Tice H."/>
            <person name="Bruce D."/>
            <person name="Goodwin L."/>
            <person name="Pitluck S."/>
            <person name="Sims D."/>
            <person name="Brettin T."/>
            <person name="Detter J.C."/>
            <person name="Han C."/>
            <person name="Larimer F."/>
            <person name="Land M."/>
            <person name="Hauser L."/>
            <person name="Kyrpides N."/>
            <person name="Ovchinnikova G."/>
            <person name="Stolz J."/>
        </authorList>
    </citation>
    <scope>NUCLEOTIDE SEQUENCE [LARGE SCALE GENOMIC DNA]</scope>
    <source>
        <strain evidence="18">MLS10</strain>
    </source>
</reference>
<proteinExistence type="inferred from homology"/>
<dbReference type="AlphaFoldDB" id="D6Y145"/>
<protein>
    <recommendedName>
        <fullName evidence="14 15">Dihydroxy-acid dehydratase</fullName>
        <shortName evidence="15">DAD</shortName>
        <ecNumber evidence="14 15">4.2.1.9</ecNumber>
    </recommendedName>
</protein>
<keyword evidence="6 15" id="KW-0460">Magnesium</keyword>
<dbReference type="PANTHER" id="PTHR21000">
    <property type="entry name" value="DIHYDROXY-ACID DEHYDRATASE DAD"/>
    <property type="match status" value="1"/>
</dbReference>
<dbReference type="InterPro" id="IPR020558">
    <property type="entry name" value="DiOHA_6PGluconate_deHydtase_CS"/>
</dbReference>
<dbReference type="PANTHER" id="PTHR21000:SF5">
    <property type="entry name" value="DIHYDROXY-ACID DEHYDRATASE, MITOCHONDRIAL"/>
    <property type="match status" value="1"/>
</dbReference>
<dbReference type="STRING" id="439292.Bsel_1132"/>
<dbReference type="UniPathway" id="UPA00049">
    <property type="reaction ID" value="UER00061"/>
</dbReference>
<comment type="similarity">
    <text evidence="2 15">Belongs to the IlvD/Edd family.</text>
</comment>
<dbReference type="InterPro" id="IPR037237">
    <property type="entry name" value="IlvD/EDD_N"/>
</dbReference>
<feature type="binding site" evidence="15">
    <location>
        <position position="104"/>
    </location>
    <ligand>
        <name>Mg(2+)</name>
        <dbReference type="ChEBI" id="CHEBI:18420"/>
    </ligand>
</feature>
<organism evidence="18 19">
    <name type="scientific">Bacillus selenitireducens (strain ATCC 700615 / DSM 15326 / MLS10)</name>
    <dbReference type="NCBI Taxonomy" id="439292"/>
    <lineage>
        <taxon>Bacteria</taxon>
        <taxon>Bacillati</taxon>
        <taxon>Bacillota</taxon>
        <taxon>Bacilli</taxon>
        <taxon>Bacillales</taxon>
        <taxon>Bacillaceae</taxon>
        <taxon>Salisediminibacterium</taxon>
    </lineage>
</organism>
<dbReference type="FunFam" id="3.50.30.80:FF:000001">
    <property type="entry name" value="Dihydroxy-acid dehydratase"/>
    <property type="match status" value="1"/>
</dbReference>
<feature type="binding site" evidence="15">
    <location>
        <position position="146"/>
    </location>
    <ligand>
        <name>Mg(2+)</name>
        <dbReference type="ChEBI" id="CHEBI:18420"/>
    </ligand>
</feature>
<dbReference type="InterPro" id="IPR042096">
    <property type="entry name" value="Dihydro-acid_dehy_C"/>
</dbReference>
<evidence type="ECO:0000256" key="13">
    <source>
        <dbReference type="ARBA" id="ARBA00029437"/>
    </source>
</evidence>
<dbReference type="NCBIfam" id="NF002068">
    <property type="entry name" value="PRK00911.1"/>
    <property type="match status" value="1"/>
</dbReference>
<accession>D6Y145</accession>
<feature type="modified residue" description="N6-carboxylysine" evidence="15">
    <location>
        <position position="147"/>
    </location>
</feature>
<dbReference type="SUPFAM" id="SSF143975">
    <property type="entry name" value="IlvD/EDD N-terminal domain-like"/>
    <property type="match status" value="1"/>
</dbReference>
<dbReference type="KEGG" id="bse:Bsel_1132"/>
<sequence>MIDVIWHVRLCTLTERVNVVSEKDLRHKSKVISEGVNRVPNRSMLRAVGFTDEDFKKPMIGVASTWSEVTPCNVHIDALARDAKLGAAEGGGAPMIFNTIMVADGIAMGHEGMSYSLPSREVIADSIETVVGAEALDAVVAIGGCDKTTPGCLISMGRMNVPGVYVYGGTIKPGKLDGKDIDIVNSFEAVGQYQSGKLDEEGLHKVECSACPGPGSCGGMYTANTMAAAAEALGMSIPGSSSTPAVDDYKHQECRQAGDLTVQLLEKDIKPRDIMTKKAFENAITVVMALGGSTNAFLHLLAIARSVDVDLTYDDFERVRKNVPHIADLKPSGQYVMEDLFQAGGVPGVMKLLLEAGLLHGDCMTVTGKTIAENLAAAEPLKEGQKVIFPLDKPIKPSGPLIVMKGNLAPEGGVAKMSGQSISHFEGTIKVYDSEADATKAIEAGEIVEGDVLVIRYVGPKGGPGMPEMLSITAMIVGRGLNGKVALMTDGRFSGGSHGFVIGHIAPEAAVGGPIALIKNGDKVTIDADTQEINLHIDEAEFEKRKQEWQPKPPRFTYGVLKKYAKLVSSSAEGAITDGKEAD</sequence>
<comment type="subunit">
    <text evidence="15">Homodimer.</text>
</comment>
<evidence type="ECO:0000256" key="2">
    <source>
        <dbReference type="ARBA" id="ARBA00006486"/>
    </source>
</evidence>
<keyword evidence="9 15" id="KW-0456">Lyase</keyword>
<feature type="domain" description="Dihydroxy-acid/6-phosphogluconate dehydratase C-terminal" evidence="17">
    <location>
        <begin position="386"/>
        <end position="575"/>
    </location>
</feature>
<comment type="caution">
    <text evidence="15">Lacks conserved residue(s) required for the propagation of feature annotation.</text>
</comment>
<dbReference type="InterPro" id="IPR050165">
    <property type="entry name" value="DHAD_IlvD/Edd"/>
</dbReference>